<dbReference type="GO" id="GO:0003677">
    <property type="term" value="F:DNA binding"/>
    <property type="evidence" value="ECO:0007669"/>
    <property type="project" value="InterPro"/>
</dbReference>
<dbReference type="GO" id="GO:0015074">
    <property type="term" value="P:DNA integration"/>
    <property type="evidence" value="ECO:0007669"/>
    <property type="project" value="InterPro"/>
</dbReference>
<evidence type="ECO:0000259" key="1">
    <source>
        <dbReference type="Pfam" id="PF01498"/>
    </source>
</evidence>
<evidence type="ECO:0000313" key="4">
    <source>
        <dbReference type="Proteomes" id="UP000324748"/>
    </source>
</evidence>
<dbReference type="InterPro" id="IPR052338">
    <property type="entry name" value="Transposase_5"/>
</dbReference>
<organism evidence="3 4">
    <name type="scientific">Puccinia graminis f. sp. tritici</name>
    <dbReference type="NCBI Taxonomy" id="56615"/>
    <lineage>
        <taxon>Eukaryota</taxon>
        <taxon>Fungi</taxon>
        <taxon>Dikarya</taxon>
        <taxon>Basidiomycota</taxon>
        <taxon>Pucciniomycotina</taxon>
        <taxon>Pucciniomycetes</taxon>
        <taxon>Pucciniales</taxon>
        <taxon>Pucciniaceae</taxon>
        <taxon>Puccinia</taxon>
    </lineage>
</organism>
<reference evidence="3 4" key="1">
    <citation type="submission" date="2019-05" db="EMBL/GenBank/DDBJ databases">
        <title>Emergence of the Ug99 lineage of the wheat stem rust pathogen through somatic hybridization.</title>
        <authorList>
            <person name="Li F."/>
            <person name="Upadhyaya N.M."/>
            <person name="Sperschneider J."/>
            <person name="Matny O."/>
            <person name="Nguyen-Phuc H."/>
            <person name="Mago R."/>
            <person name="Raley C."/>
            <person name="Miller M.E."/>
            <person name="Silverstein K.A.T."/>
            <person name="Henningsen E."/>
            <person name="Hirsch C.D."/>
            <person name="Visser B."/>
            <person name="Pretorius Z.A."/>
            <person name="Steffenson B.J."/>
            <person name="Schwessinger B."/>
            <person name="Dodds P.N."/>
            <person name="Figueroa M."/>
        </authorList>
    </citation>
    <scope>NUCLEOTIDE SEQUENCE [LARGE SCALE GENOMIC DNA]</scope>
    <source>
        <strain evidence="3">21-0</strain>
    </source>
</reference>
<dbReference type="InterPro" id="IPR002492">
    <property type="entry name" value="Transposase_Tc1-like"/>
</dbReference>
<feature type="domain" description="Transposase Tc1-like" evidence="1">
    <location>
        <begin position="74"/>
        <end position="141"/>
    </location>
</feature>
<dbReference type="InterPro" id="IPR036397">
    <property type="entry name" value="RNaseH_sf"/>
</dbReference>
<gene>
    <name evidence="3" type="ORF">PGT21_050205</name>
</gene>
<proteinExistence type="predicted"/>
<dbReference type="AlphaFoldDB" id="A0A5B0NY71"/>
<keyword evidence="4" id="KW-1185">Reference proteome</keyword>
<protein>
    <recommendedName>
        <fullName evidence="5">Tc1-like transposase DDE domain-containing protein</fullName>
    </recommendedName>
</protein>
<name>A0A5B0NY71_PUCGR</name>
<feature type="domain" description="Tc1-like transposase DDE" evidence="2">
    <location>
        <begin position="150"/>
        <end position="294"/>
    </location>
</feature>
<sequence>MVRNQNAKRHLSTEQKAKIVGMSDAGMTPTAIGSQLGIGRTTISAIITRSAERGTVVTAPRSGRPRITNDRDLRKLEKVLNDNPRMKMAEVKDILTTPISTKTARRRAHDMGFNNRVAVRKPFLNETHRRCRLQFAKRHKDWTPDDWRMVLWTDESSFEIGKSSKQVVVWRKRGDKHDPKNLVPTFKSGRTLTMVWGAFFSKTKAPLAIIPPGQRKAENFVKNIYEKHLIPFLEDADPDQRISLMEDNAPVHTARVSREYLDSYNINKIDWPAQSPDLNPIENVWLVLKRNVQDLYHPRSVPEMHEALTQAWADFPSHILENLINSMPERMAEVIKAEGGSVRW</sequence>
<accession>A0A5B0NY71</accession>
<evidence type="ECO:0000259" key="2">
    <source>
        <dbReference type="Pfam" id="PF13358"/>
    </source>
</evidence>
<dbReference type="InterPro" id="IPR038717">
    <property type="entry name" value="Tc1-like_DDE_dom"/>
</dbReference>
<dbReference type="GO" id="GO:0006313">
    <property type="term" value="P:DNA transposition"/>
    <property type="evidence" value="ECO:0007669"/>
    <property type="project" value="InterPro"/>
</dbReference>
<dbReference type="Pfam" id="PF01498">
    <property type="entry name" value="HTH_Tnp_Tc3_2"/>
    <property type="match status" value="1"/>
</dbReference>
<dbReference type="SUPFAM" id="SSF46689">
    <property type="entry name" value="Homeodomain-like"/>
    <property type="match status" value="1"/>
</dbReference>
<dbReference type="NCBIfam" id="NF033545">
    <property type="entry name" value="transpos_IS630"/>
    <property type="match status" value="1"/>
</dbReference>
<comment type="caution">
    <text evidence="3">The sequence shown here is derived from an EMBL/GenBank/DDBJ whole genome shotgun (WGS) entry which is preliminary data.</text>
</comment>
<evidence type="ECO:0000313" key="3">
    <source>
        <dbReference type="EMBL" id="KAA1093903.1"/>
    </source>
</evidence>
<dbReference type="EMBL" id="VSWC01000079">
    <property type="protein sequence ID" value="KAA1093903.1"/>
    <property type="molecule type" value="Genomic_DNA"/>
</dbReference>
<dbReference type="PANTHER" id="PTHR23022">
    <property type="entry name" value="TRANSPOSABLE ELEMENT-RELATED"/>
    <property type="match status" value="1"/>
</dbReference>
<dbReference type="Gene3D" id="1.10.10.10">
    <property type="entry name" value="Winged helix-like DNA-binding domain superfamily/Winged helix DNA-binding domain"/>
    <property type="match status" value="1"/>
</dbReference>
<dbReference type="InterPro" id="IPR036388">
    <property type="entry name" value="WH-like_DNA-bd_sf"/>
</dbReference>
<dbReference type="InterPro" id="IPR047655">
    <property type="entry name" value="Transpos_IS630-like"/>
</dbReference>
<dbReference type="Gene3D" id="3.30.420.10">
    <property type="entry name" value="Ribonuclease H-like superfamily/Ribonuclease H"/>
    <property type="match status" value="1"/>
</dbReference>
<dbReference type="Proteomes" id="UP000324748">
    <property type="component" value="Unassembled WGS sequence"/>
</dbReference>
<dbReference type="OrthoDB" id="2753252at2759"/>
<dbReference type="InterPro" id="IPR009057">
    <property type="entry name" value="Homeodomain-like_sf"/>
</dbReference>
<dbReference type="PANTHER" id="PTHR23022:SF135">
    <property type="entry name" value="SI:DKEY-77F5.3"/>
    <property type="match status" value="1"/>
</dbReference>
<dbReference type="Pfam" id="PF13358">
    <property type="entry name" value="DDE_3"/>
    <property type="match status" value="1"/>
</dbReference>
<evidence type="ECO:0008006" key="5">
    <source>
        <dbReference type="Google" id="ProtNLM"/>
    </source>
</evidence>